<comment type="catalytic activity">
    <reaction evidence="1 7">
        <text>[phosphatase 2A protein]-C-terminal L-leucine + S-adenosyl-L-methionine = [phosphatase 2A protein]-C-terminal L-leucine methyl ester + S-adenosyl-L-homocysteine</text>
        <dbReference type="Rhea" id="RHEA:48544"/>
        <dbReference type="Rhea" id="RHEA-COMP:12134"/>
        <dbReference type="Rhea" id="RHEA-COMP:12135"/>
        <dbReference type="ChEBI" id="CHEBI:57856"/>
        <dbReference type="ChEBI" id="CHEBI:59789"/>
        <dbReference type="ChEBI" id="CHEBI:90516"/>
        <dbReference type="ChEBI" id="CHEBI:90517"/>
        <dbReference type="EC" id="2.1.1.233"/>
    </reaction>
</comment>
<dbReference type="EMBL" id="JBICBT010000830">
    <property type="protein sequence ID" value="KAL3098004.1"/>
    <property type="molecule type" value="Genomic_DNA"/>
</dbReference>
<feature type="binding site" evidence="8">
    <location>
        <begin position="178"/>
        <end position="179"/>
    </location>
    <ligand>
        <name>S-adenosyl-L-methionine</name>
        <dbReference type="ChEBI" id="CHEBI:59789"/>
    </ligand>
</feature>
<feature type="binding site" evidence="8">
    <location>
        <position position="82"/>
    </location>
    <ligand>
        <name>S-adenosyl-L-methionine</name>
        <dbReference type="ChEBI" id="CHEBI:59789"/>
    </ligand>
</feature>
<comment type="caution">
    <text evidence="9">The sequence shown here is derived from an EMBL/GenBank/DDBJ whole genome shotgun (WGS) entry which is preliminary data.</text>
</comment>
<keyword evidence="6 7" id="KW-0949">S-adenosyl-L-methionine</keyword>
<evidence type="ECO:0000313" key="9">
    <source>
        <dbReference type="EMBL" id="KAL3098004.1"/>
    </source>
</evidence>
<accession>A0ABD2K5W8</accession>
<evidence type="ECO:0000256" key="4">
    <source>
        <dbReference type="ARBA" id="ARBA00022603"/>
    </source>
</evidence>
<evidence type="ECO:0000256" key="1">
    <source>
        <dbReference type="ARBA" id="ARBA00000724"/>
    </source>
</evidence>
<dbReference type="Proteomes" id="UP001620626">
    <property type="component" value="Unassembled WGS sequence"/>
</dbReference>
<dbReference type="PANTHER" id="PTHR13600:SF33">
    <property type="entry name" value="LEUCINE CARBOXYL METHYLTRANSFERASE 1"/>
    <property type="match status" value="1"/>
</dbReference>
<dbReference type="FunFam" id="3.40.50.150:FF:000092">
    <property type="entry name" value="Leucine carboxyl methyltransferase 1"/>
    <property type="match status" value="1"/>
</dbReference>
<proteinExistence type="inferred from homology"/>
<evidence type="ECO:0000256" key="3">
    <source>
        <dbReference type="ARBA" id="ARBA00010703"/>
    </source>
</evidence>
<evidence type="ECO:0000256" key="8">
    <source>
        <dbReference type="PIRSR" id="PIRSR016305-1"/>
    </source>
</evidence>
<dbReference type="PIRSF" id="PIRSF016305">
    <property type="entry name" value="LCM_mtfrase"/>
    <property type="match status" value="1"/>
</dbReference>
<keyword evidence="4 7" id="KW-0489">Methyltransferase</keyword>
<keyword evidence="5 7" id="KW-0808">Transferase</keyword>
<feature type="binding site" evidence="8">
    <location>
        <position position="107"/>
    </location>
    <ligand>
        <name>S-adenosyl-L-methionine</name>
        <dbReference type="ChEBI" id="CHEBI:59789"/>
    </ligand>
</feature>
<reference evidence="9 10" key="1">
    <citation type="submission" date="2024-10" db="EMBL/GenBank/DDBJ databases">
        <authorList>
            <person name="Kim D."/>
        </authorList>
    </citation>
    <scope>NUCLEOTIDE SEQUENCE [LARGE SCALE GENOMIC DNA]</scope>
    <source>
        <strain evidence="9">BH-2024</strain>
    </source>
</reference>
<dbReference type="AlphaFoldDB" id="A0ABD2K5W8"/>
<dbReference type="InterPro" id="IPR029063">
    <property type="entry name" value="SAM-dependent_MTases_sf"/>
</dbReference>
<organism evidence="9 10">
    <name type="scientific">Heterodera trifolii</name>
    <dbReference type="NCBI Taxonomy" id="157864"/>
    <lineage>
        <taxon>Eukaryota</taxon>
        <taxon>Metazoa</taxon>
        <taxon>Ecdysozoa</taxon>
        <taxon>Nematoda</taxon>
        <taxon>Chromadorea</taxon>
        <taxon>Rhabditida</taxon>
        <taxon>Tylenchina</taxon>
        <taxon>Tylenchomorpha</taxon>
        <taxon>Tylenchoidea</taxon>
        <taxon>Heteroderidae</taxon>
        <taxon>Heteroderinae</taxon>
        <taxon>Heterodera</taxon>
    </lineage>
</organism>
<dbReference type="InterPro" id="IPR016651">
    <property type="entry name" value="LCMT1"/>
</dbReference>
<gene>
    <name evidence="9" type="ORF">niasHT_027549</name>
</gene>
<evidence type="ECO:0000313" key="10">
    <source>
        <dbReference type="Proteomes" id="UP001620626"/>
    </source>
</evidence>
<comment type="similarity">
    <text evidence="3 7">Belongs to the methyltransferase superfamily. LCMT family.</text>
</comment>
<dbReference type="GO" id="GO:0018423">
    <property type="term" value="F:protein C-terminal leucine carboxyl O-methyltransferase activity"/>
    <property type="evidence" value="ECO:0007669"/>
    <property type="project" value="UniProtKB-EC"/>
</dbReference>
<evidence type="ECO:0000256" key="6">
    <source>
        <dbReference type="ARBA" id="ARBA00022691"/>
    </source>
</evidence>
<evidence type="ECO:0000256" key="5">
    <source>
        <dbReference type="ARBA" id="ARBA00022679"/>
    </source>
</evidence>
<dbReference type="GO" id="GO:0009966">
    <property type="term" value="P:regulation of signal transduction"/>
    <property type="evidence" value="ECO:0007669"/>
    <property type="project" value="UniProtKB-ARBA"/>
</dbReference>
<keyword evidence="10" id="KW-1185">Reference proteome</keyword>
<dbReference type="PANTHER" id="PTHR13600">
    <property type="entry name" value="LEUCINE CARBOXYL METHYLTRANSFERASE"/>
    <property type="match status" value="1"/>
</dbReference>
<evidence type="ECO:0000256" key="2">
    <source>
        <dbReference type="ARBA" id="ARBA00003455"/>
    </source>
</evidence>
<dbReference type="GO" id="GO:0032259">
    <property type="term" value="P:methylation"/>
    <property type="evidence" value="ECO:0007669"/>
    <property type="project" value="UniProtKB-KW"/>
</dbReference>
<sequence>METEADFDSGLLRTEVSHRRRSASVSEDYSVQKTNDDATECKFVAAQLGYYCDRFIPAFIHACTSEKPHHRDPEITRGYWARTSAITSIVVQFIQLAGPSAQILNLGAGFDTLYWRLKDAGLSFYKFVELDFSSVTAKKICQIKRNKNVNLTEFFSKPVEEKQHSDLHAGDYHLIGSDLRQIREFEGKLATADLDFAQPTLVIAECVFVYMDEAHSHELIEEVAKRFETVAVLNYEQVNMTDTFSKVMSTNLSSRGIHLPGLSTCKSLQTQKQRFLNVGFSHVQAWTINEIYSQHFQRQEVSRIESLEPLDEKELLTQLLEHYCLVYAFKDSTKMRESLAQLQVK</sequence>
<feature type="binding site" evidence="8">
    <location>
        <position position="205"/>
    </location>
    <ligand>
        <name>S-adenosyl-L-methionine</name>
        <dbReference type="ChEBI" id="CHEBI:59789"/>
    </ligand>
</feature>
<evidence type="ECO:0000256" key="7">
    <source>
        <dbReference type="PIRNR" id="PIRNR016305"/>
    </source>
</evidence>
<dbReference type="Gene3D" id="3.40.50.150">
    <property type="entry name" value="Vaccinia Virus protein VP39"/>
    <property type="match status" value="1"/>
</dbReference>
<protein>
    <recommendedName>
        <fullName evidence="7">Leucine carboxyl methyltransferase 1</fullName>
        <ecNumber evidence="7">2.1.1.233</ecNumber>
    </recommendedName>
</protein>
<dbReference type="InterPro" id="IPR007213">
    <property type="entry name" value="Ppm1/Ppm2/Tcmp"/>
</dbReference>
<name>A0ABD2K5W8_9BILA</name>
<comment type="function">
    <text evidence="2 7">Methylates the carboxyl group of the C-terminal leucine residue of protein phosphatase 2A catalytic subunits to form alpha-leucine ester residues.</text>
</comment>
<dbReference type="Pfam" id="PF04072">
    <property type="entry name" value="LCM"/>
    <property type="match status" value="1"/>
</dbReference>
<dbReference type="EC" id="2.1.1.233" evidence="7"/>
<dbReference type="SUPFAM" id="SSF53335">
    <property type="entry name" value="S-adenosyl-L-methionine-dependent methyltransferases"/>
    <property type="match status" value="1"/>
</dbReference>